<reference evidence="3" key="1">
    <citation type="journal article" date="2021" name="New Phytol.">
        <title>Evolutionary innovations through gain and loss of genes in the ectomycorrhizal Boletales.</title>
        <authorList>
            <person name="Wu G."/>
            <person name="Miyauchi S."/>
            <person name="Morin E."/>
            <person name="Kuo A."/>
            <person name="Drula E."/>
            <person name="Varga T."/>
            <person name="Kohler A."/>
            <person name="Feng B."/>
            <person name="Cao Y."/>
            <person name="Lipzen A."/>
            <person name="Daum C."/>
            <person name="Hundley H."/>
            <person name="Pangilinan J."/>
            <person name="Johnson J."/>
            <person name="Barry K."/>
            <person name="LaButti K."/>
            <person name="Ng V."/>
            <person name="Ahrendt S."/>
            <person name="Min B."/>
            <person name="Choi I.G."/>
            <person name="Park H."/>
            <person name="Plett J.M."/>
            <person name="Magnuson J."/>
            <person name="Spatafora J.W."/>
            <person name="Nagy L.G."/>
            <person name="Henrissat B."/>
            <person name="Grigoriev I.V."/>
            <person name="Yang Z.L."/>
            <person name="Xu J."/>
            <person name="Martin F.M."/>
        </authorList>
    </citation>
    <scope>NUCLEOTIDE SEQUENCE</scope>
    <source>
        <strain evidence="3">KKN 215</strain>
    </source>
</reference>
<name>A0A8K0XQ06_9AGAR</name>
<feature type="transmembrane region" description="Helical" evidence="2">
    <location>
        <begin position="210"/>
        <end position="233"/>
    </location>
</feature>
<keyword evidence="2" id="KW-0472">Membrane</keyword>
<evidence type="ECO:0000256" key="1">
    <source>
        <dbReference type="SAM" id="MobiDB-lite"/>
    </source>
</evidence>
<accession>A0A8K0XQ06</accession>
<gene>
    <name evidence="3" type="ORF">BXZ70DRAFT_1008110</name>
</gene>
<dbReference type="EMBL" id="JAEVFJ010000015">
    <property type="protein sequence ID" value="KAH8100615.1"/>
    <property type="molecule type" value="Genomic_DNA"/>
</dbReference>
<feature type="region of interest" description="Disordered" evidence="1">
    <location>
        <begin position="349"/>
        <end position="369"/>
    </location>
</feature>
<dbReference type="OrthoDB" id="2564696at2759"/>
<evidence type="ECO:0000313" key="4">
    <source>
        <dbReference type="Proteomes" id="UP000813824"/>
    </source>
</evidence>
<organism evidence="3 4">
    <name type="scientific">Cristinia sonorae</name>
    <dbReference type="NCBI Taxonomy" id="1940300"/>
    <lineage>
        <taxon>Eukaryota</taxon>
        <taxon>Fungi</taxon>
        <taxon>Dikarya</taxon>
        <taxon>Basidiomycota</taxon>
        <taxon>Agaricomycotina</taxon>
        <taxon>Agaricomycetes</taxon>
        <taxon>Agaricomycetidae</taxon>
        <taxon>Agaricales</taxon>
        <taxon>Pleurotineae</taxon>
        <taxon>Stephanosporaceae</taxon>
        <taxon>Cristinia</taxon>
    </lineage>
</organism>
<keyword evidence="4" id="KW-1185">Reference proteome</keyword>
<comment type="caution">
    <text evidence="3">The sequence shown here is derived from an EMBL/GenBank/DDBJ whole genome shotgun (WGS) entry which is preliminary data.</text>
</comment>
<dbReference type="AlphaFoldDB" id="A0A8K0XQ06"/>
<feature type="transmembrane region" description="Helical" evidence="2">
    <location>
        <begin position="21"/>
        <end position="39"/>
    </location>
</feature>
<keyword evidence="2" id="KW-1133">Transmembrane helix</keyword>
<feature type="region of interest" description="Disordered" evidence="1">
    <location>
        <begin position="263"/>
        <end position="283"/>
    </location>
</feature>
<protein>
    <submittedName>
        <fullName evidence="3">Uncharacterized protein</fullName>
    </submittedName>
</protein>
<feature type="transmembrane region" description="Helical" evidence="2">
    <location>
        <begin position="131"/>
        <end position="156"/>
    </location>
</feature>
<feature type="region of interest" description="Disordered" evidence="1">
    <location>
        <begin position="604"/>
        <end position="689"/>
    </location>
</feature>
<dbReference type="Proteomes" id="UP000813824">
    <property type="component" value="Unassembled WGS sequence"/>
</dbReference>
<feature type="transmembrane region" description="Helical" evidence="2">
    <location>
        <begin position="177"/>
        <end position="198"/>
    </location>
</feature>
<keyword evidence="2" id="KW-0812">Transmembrane</keyword>
<proteinExistence type="predicted"/>
<evidence type="ECO:0000313" key="3">
    <source>
        <dbReference type="EMBL" id="KAH8100615.1"/>
    </source>
</evidence>
<feature type="compositionally biased region" description="Polar residues" evidence="1">
    <location>
        <begin position="629"/>
        <end position="641"/>
    </location>
</feature>
<feature type="transmembrane region" description="Helical" evidence="2">
    <location>
        <begin position="94"/>
        <end position="111"/>
    </location>
</feature>
<sequence length="689" mass="75370">MIDIPKLLTGESAVQAILADIPLFAAGILALGMLTFLLIKQRANWMAVFLHCSVFAAFIAGILDLSQVLLRFGPNAHPELRWSTITGLIISREVFLALSVGLRSGFFWFFVTAPLTDDTPNGMHLATWEKWGIVGMLMKWTLALLCVSVALLQILYRTVDAFLKFGPIYEVESTIEIVLSACFVLKLILNTYLVVVSATPGVWRWRPCMAYIPMFFALCINASMGAGNMILFLWSETILGRLLQAIEYYIAVVTVAAWVFSSEPGSPATARPRRMPRTSSFHGLAPMSQASFRLSRSPFVDSSEKQRTHSQRGSIADRLSQFLVPRAMAQRGASPYSPTADKLWNQNEAERGRSPSLYSPNADLTTNRGSYTESAYEPKESAKWQDPLFSNVLSSATPTREEMLANAALQPTSLTVPFPARTFSPTVGRTDSPIYGLGGRQVPQPVERSLLSEPPRQPSPTSRASSTYSQILLQQAELDKSIATLKLLARDTVDTVPSSSASQSEFSLSNFPAPPWRNSTDTDYTVRAGKNPVVMISRADSIKSQIPLVNTDLVPPTMPAAIEHSRKLSVPFSENEDPLPTGRMRVDSEGTQYEITSFIGHLTHKKGESTATAATFSSGGGSPPRSRTLSESSAEGVSTAQFPLPPRARPGLPSRPRLAVGTNSLETLEENALSPQDEFENPRRAPPPS</sequence>
<feature type="compositionally biased region" description="Polar residues" evidence="1">
    <location>
        <begin position="356"/>
        <end position="369"/>
    </location>
</feature>
<evidence type="ECO:0000256" key="2">
    <source>
        <dbReference type="SAM" id="Phobius"/>
    </source>
</evidence>
<feature type="transmembrane region" description="Helical" evidence="2">
    <location>
        <begin position="45"/>
        <end position="73"/>
    </location>
</feature>